<dbReference type="RefSeq" id="WP_212786906.1">
    <property type="nucleotide sequence ID" value="NZ_AP019536.1"/>
</dbReference>
<feature type="domain" description="DUF4124" evidence="3">
    <location>
        <begin position="8"/>
        <end position="60"/>
    </location>
</feature>
<accession>A0AAN1SYX4</accession>
<reference evidence="4 5" key="1">
    <citation type="submission" date="2019-03" db="EMBL/GenBank/DDBJ databases">
        <title>Complete genome sequence of Ferrigenium kumadai strain An22, a microaerophilic iron-oxidizing bacterium isolated from a paddy field soil.</title>
        <authorList>
            <person name="Watanabe T."/>
            <person name="Asakawa S."/>
        </authorList>
    </citation>
    <scope>NUCLEOTIDE SEQUENCE [LARGE SCALE GENOMIC DNA]</scope>
    <source>
        <strain evidence="4 5">An22</strain>
    </source>
</reference>
<evidence type="ECO:0000259" key="3">
    <source>
        <dbReference type="Pfam" id="PF13511"/>
    </source>
</evidence>
<evidence type="ECO:0000313" key="4">
    <source>
        <dbReference type="EMBL" id="BBI99322.1"/>
    </source>
</evidence>
<evidence type="ECO:0000256" key="1">
    <source>
        <dbReference type="SAM" id="MobiDB-lite"/>
    </source>
</evidence>
<evidence type="ECO:0000313" key="5">
    <source>
        <dbReference type="Proteomes" id="UP001319121"/>
    </source>
</evidence>
<proteinExistence type="predicted"/>
<keyword evidence="5" id="KW-1185">Reference proteome</keyword>
<dbReference type="EMBL" id="AP019536">
    <property type="protein sequence ID" value="BBI99322.1"/>
    <property type="molecule type" value="Genomic_DNA"/>
</dbReference>
<name>A0AAN1SYX4_9PROT</name>
<dbReference type="KEGG" id="fku:FGKAn22_10150"/>
<feature type="chain" id="PRO_5042910170" description="DUF4124 domain-containing protein" evidence="2">
    <location>
        <begin position="19"/>
        <end position="164"/>
    </location>
</feature>
<feature type="compositionally biased region" description="Low complexity" evidence="1">
    <location>
        <begin position="48"/>
        <end position="77"/>
    </location>
</feature>
<feature type="region of interest" description="Disordered" evidence="1">
    <location>
        <begin position="30"/>
        <end position="138"/>
    </location>
</feature>
<protein>
    <recommendedName>
        <fullName evidence="3">DUF4124 domain-containing protein</fullName>
    </recommendedName>
</protein>
<keyword evidence="2" id="KW-0732">Signal</keyword>
<dbReference type="AlphaFoldDB" id="A0AAN1SYX4"/>
<feature type="compositionally biased region" description="Basic and acidic residues" evidence="1">
    <location>
        <begin position="80"/>
        <end position="114"/>
    </location>
</feature>
<evidence type="ECO:0000256" key="2">
    <source>
        <dbReference type="SAM" id="SignalP"/>
    </source>
</evidence>
<organism evidence="4 5">
    <name type="scientific">Ferrigenium kumadai</name>
    <dbReference type="NCBI Taxonomy" id="1682490"/>
    <lineage>
        <taxon>Bacteria</taxon>
        <taxon>Pseudomonadati</taxon>
        <taxon>Pseudomonadota</taxon>
        <taxon>Betaproteobacteria</taxon>
        <taxon>Nitrosomonadales</taxon>
        <taxon>Gallionellaceae</taxon>
        <taxon>Ferrigenium</taxon>
    </lineage>
</organism>
<gene>
    <name evidence="4" type="ORF">FGKAn22_10150</name>
</gene>
<sequence>MKRYLTILLLLSSTTAFAALSKWVDEKGEVHYSDAPPPANVKAKTLRPSATTPESTTAPANTTPASGATAASAPAGPKTIAEREAELKKAQQAKKEAADRAAKEQANKETEKANCAEAQQSLRTLQEGRRITEIDAQGEYSYLEDDQRQQRIAKAQESVKNWCK</sequence>
<dbReference type="Proteomes" id="UP001319121">
    <property type="component" value="Chromosome"/>
</dbReference>
<feature type="signal peptide" evidence="2">
    <location>
        <begin position="1"/>
        <end position="18"/>
    </location>
</feature>
<dbReference type="Pfam" id="PF13511">
    <property type="entry name" value="DUF4124"/>
    <property type="match status" value="1"/>
</dbReference>
<dbReference type="InterPro" id="IPR025392">
    <property type="entry name" value="DUF4124"/>
</dbReference>